<protein>
    <submittedName>
        <fullName evidence="2">WD40 repeat domain-containing protein</fullName>
    </submittedName>
</protein>
<dbReference type="PROSITE" id="PS50082">
    <property type="entry name" value="WD_REPEATS_2"/>
    <property type="match status" value="1"/>
</dbReference>
<name>A0ABV9U1G5_9ACTN</name>
<dbReference type="Proteomes" id="UP001595872">
    <property type="component" value="Unassembled WGS sequence"/>
</dbReference>
<dbReference type="SUPFAM" id="SSF50998">
    <property type="entry name" value="Quinoprotein alcohol dehydrogenase-like"/>
    <property type="match status" value="1"/>
</dbReference>
<accession>A0ABV9U1G5</accession>
<feature type="repeat" description="WD" evidence="1">
    <location>
        <begin position="280"/>
        <end position="314"/>
    </location>
</feature>
<dbReference type="InterPro" id="IPR015943">
    <property type="entry name" value="WD40/YVTN_repeat-like_dom_sf"/>
</dbReference>
<evidence type="ECO:0000313" key="2">
    <source>
        <dbReference type="EMBL" id="MFC4909679.1"/>
    </source>
</evidence>
<dbReference type="InterPro" id="IPR001680">
    <property type="entry name" value="WD40_rpt"/>
</dbReference>
<dbReference type="SMART" id="SM00320">
    <property type="entry name" value="WD40"/>
    <property type="match status" value="2"/>
</dbReference>
<proteinExistence type="predicted"/>
<dbReference type="RefSeq" id="WP_378257367.1">
    <property type="nucleotide sequence ID" value="NZ_JBHSIT010000005.1"/>
</dbReference>
<comment type="caution">
    <text evidence="2">The sequence shown here is derived from an EMBL/GenBank/DDBJ whole genome shotgun (WGS) entry which is preliminary data.</text>
</comment>
<evidence type="ECO:0000256" key="1">
    <source>
        <dbReference type="PROSITE-ProRule" id="PRU00221"/>
    </source>
</evidence>
<evidence type="ECO:0000313" key="3">
    <source>
        <dbReference type="Proteomes" id="UP001595872"/>
    </source>
</evidence>
<keyword evidence="3" id="KW-1185">Reference proteome</keyword>
<dbReference type="InterPro" id="IPR011047">
    <property type="entry name" value="Quinoprotein_ADH-like_sf"/>
</dbReference>
<dbReference type="EMBL" id="JBHSIT010000005">
    <property type="protein sequence ID" value="MFC4909679.1"/>
    <property type="molecule type" value="Genomic_DNA"/>
</dbReference>
<sequence>MITSARIPTGAAIVDHDVVRHEGETLVVCVEDGGEVFTWSPESLTWTGRPLRYAHAGDPAVAAFPDAGNELGALAAASVGGRLLMAAGGDEQEPALWDLGSGDVVGRTPLNGAYLAGVVAVPGGFVTAEQYSEELRLWSPDGTATVLAEAGPVSCLATARAADRLLVLAGGEGATAWDAATWEELGSFFPDGDHLVAVTACDLAQGAALLGVTETGELYAWPLDGDGDPDEPVYGPVGVAGGAVRSIAVMSVGGRSLLVTPADDTVRLWDPSDGSAAGSLGAHGQEVATVRTAIVGGRPVLVTSGGDGVVRVWDGFGLAGARG</sequence>
<reference evidence="3" key="1">
    <citation type="journal article" date="2019" name="Int. J. Syst. Evol. Microbiol.">
        <title>The Global Catalogue of Microorganisms (GCM) 10K type strain sequencing project: providing services to taxonomists for standard genome sequencing and annotation.</title>
        <authorList>
            <consortium name="The Broad Institute Genomics Platform"/>
            <consortium name="The Broad Institute Genome Sequencing Center for Infectious Disease"/>
            <person name="Wu L."/>
            <person name="Ma J."/>
        </authorList>
    </citation>
    <scope>NUCLEOTIDE SEQUENCE [LARGE SCALE GENOMIC DNA]</scope>
    <source>
        <strain evidence="3">KLKA75</strain>
    </source>
</reference>
<organism evidence="2 3">
    <name type="scientific">Actinomadura gamaensis</name>
    <dbReference type="NCBI Taxonomy" id="1763541"/>
    <lineage>
        <taxon>Bacteria</taxon>
        <taxon>Bacillati</taxon>
        <taxon>Actinomycetota</taxon>
        <taxon>Actinomycetes</taxon>
        <taxon>Streptosporangiales</taxon>
        <taxon>Thermomonosporaceae</taxon>
        <taxon>Actinomadura</taxon>
    </lineage>
</organism>
<keyword evidence="1" id="KW-0853">WD repeat</keyword>
<dbReference type="Gene3D" id="2.130.10.10">
    <property type="entry name" value="YVTN repeat-like/Quinoprotein amine dehydrogenase"/>
    <property type="match status" value="2"/>
</dbReference>
<gene>
    <name evidence="2" type="ORF">ACFPCY_20315</name>
</gene>